<accession>A0ABW4WZS4</accession>
<feature type="compositionally biased region" description="Basic and acidic residues" evidence="7">
    <location>
        <begin position="438"/>
        <end position="449"/>
    </location>
</feature>
<feature type="transmembrane region" description="Helical" evidence="8">
    <location>
        <begin position="311"/>
        <end position="330"/>
    </location>
</feature>
<feature type="transmembrane region" description="Helical" evidence="8">
    <location>
        <begin position="271"/>
        <end position="290"/>
    </location>
</feature>
<dbReference type="PROSITE" id="PS50850">
    <property type="entry name" value="MFS"/>
    <property type="match status" value="1"/>
</dbReference>
<comment type="similarity">
    <text evidence="2">Belongs to the major facilitator superfamily. Nitrate/nitrite porter (TC 2.A.1.8) family.</text>
</comment>
<dbReference type="Gene3D" id="1.20.1250.20">
    <property type="entry name" value="MFS general substrate transporter like domains"/>
    <property type="match status" value="2"/>
</dbReference>
<dbReference type="InterPro" id="IPR011701">
    <property type="entry name" value="MFS"/>
</dbReference>
<organism evidence="10 11">
    <name type="scientific">Pontibacter silvestris</name>
    <dbReference type="NCBI Taxonomy" id="2305183"/>
    <lineage>
        <taxon>Bacteria</taxon>
        <taxon>Pseudomonadati</taxon>
        <taxon>Bacteroidota</taxon>
        <taxon>Cytophagia</taxon>
        <taxon>Cytophagales</taxon>
        <taxon>Hymenobacteraceae</taxon>
        <taxon>Pontibacter</taxon>
    </lineage>
</organism>
<dbReference type="PANTHER" id="PTHR23515">
    <property type="entry name" value="HIGH-AFFINITY NITRATE TRANSPORTER 2.3"/>
    <property type="match status" value="1"/>
</dbReference>
<protein>
    <submittedName>
        <fullName evidence="10">MFS transporter</fullName>
    </submittedName>
</protein>
<evidence type="ECO:0000256" key="3">
    <source>
        <dbReference type="ARBA" id="ARBA00022692"/>
    </source>
</evidence>
<keyword evidence="3 8" id="KW-0812">Transmembrane</keyword>
<dbReference type="RefSeq" id="WP_229961633.1">
    <property type="nucleotide sequence ID" value="NZ_JAJJWI010000014.1"/>
</dbReference>
<evidence type="ECO:0000313" key="11">
    <source>
        <dbReference type="Proteomes" id="UP001597369"/>
    </source>
</evidence>
<evidence type="ECO:0000256" key="1">
    <source>
        <dbReference type="ARBA" id="ARBA00004141"/>
    </source>
</evidence>
<evidence type="ECO:0000256" key="5">
    <source>
        <dbReference type="ARBA" id="ARBA00023063"/>
    </source>
</evidence>
<gene>
    <name evidence="10" type="ORF">ACFSKU_15200</name>
</gene>
<comment type="caution">
    <text evidence="10">The sequence shown here is derived from an EMBL/GenBank/DDBJ whole genome shotgun (WGS) entry which is preliminary data.</text>
</comment>
<feature type="transmembrane region" description="Helical" evidence="8">
    <location>
        <begin position="183"/>
        <end position="202"/>
    </location>
</feature>
<keyword evidence="6 8" id="KW-0472">Membrane</keyword>
<dbReference type="Proteomes" id="UP001597369">
    <property type="component" value="Unassembled WGS sequence"/>
</dbReference>
<feature type="domain" description="Major facilitator superfamily (MFS) profile" evidence="9">
    <location>
        <begin position="23"/>
        <end position="422"/>
    </location>
</feature>
<evidence type="ECO:0000256" key="2">
    <source>
        <dbReference type="ARBA" id="ARBA00008432"/>
    </source>
</evidence>
<dbReference type="InterPro" id="IPR036259">
    <property type="entry name" value="MFS_trans_sf"/>
</dbReference>
<feature type="transmembrane region" description="Helical" evidence="8">
    <location>
        <begin position="89"/>
        <end position="107"/>
    </location>
</feature>
<evidence type="ECO:0000259" key="9">
    <source>
        <dbReference type="PROSITE" id="PS50850"/>
    </source>
</evidence>
<dbReference type="SUPFAM" id="SSF103473">
    <property type="entry name" value="MFS general substrate transporter"/>
    <property type="match status" value="1"/>
</dbReference>
<sequence>MKASAGKATSINLFSLKTVQMRTFHLSWLAFFLCFFGWFGIAPLMAVVREELNLTKDQIGNIIISSVAITIIARLAIGWLCDKIGPRIAYTYLLVLGALPVILIGFSNSYESFLIFRLAIGVIGASFVVTQYHTTIMFAPNVVGTANATTAGWGNLGGGVTQMVMPLIFAGFVGLGFVEAQAWRYAMVVPGIAMIICGILYYSCTKDSPAGNLSELSDVAIAKKKKDTVPFWKAAADYRVWVLFVLYGACFGIELTINNIAAIYYHDYFNLSLKTAGLIAGLFGLMNIFARTLGGLFGDKAGIKWGLSGRVWFLGGVILLEGLALVAFSQMTVLPISIMVMVVFSLFTQMSEGATFSVVPFINKKAMGAVSGIVGAGGNAGAVAAGFLFKVDNLSYPEALFIIGLVVAGTSVLVSFIKFSPEMEREARAEMDSLLAEKEVSEKSPRKEPAPAFKTAPAVN</sequence>
<feature type="transmembrane region" description="Helical" evidence="8">
    <location>
        <begin position="59"/>
        <end position="77"/>
    </location>
</feature>
<feature type="transmembrane region" description="Helical" evidence="8">
    <location>
        <begin position="153"/>
        <end position="177"/>
    </location>
</feature>
<feature type="transmembrane region" description="Helical" evidence="8">
    <location>
        <begin position="366"/>
        <end position="387"/>
    </location>
</feature>
<keyword evidence="5" id="KW-0534">Nitrate assimilation</keyword>
<feature type="transmembrane region" description="Helical" evidence="8">
    <location>
        <begin position="240"/>
        <end position="265"/>
    </location>
</feature>
<keyword evidence="4 8" id="KW-1133">Transmembrane helix</keyword>
<feature type="transmembrane region" description="Helical" evidence="8">
    <location>
        <begin position="113"/>
        <end position="132"/>
    </location>
</feature>
<evidence type="ECO:0000256" key="8">
    <source>
        <dbReference type="SAM" id="Phobius"/>
    </source>
</evidence>
<dbReference type="InterPro" id="IPR044772">
    <property type="entry name" value="NO3_transporter"/>
</dbReference>
<keyword evidence="11" id="KW-1185">Reference proteome</keyword>
<feature type="region of interest" description="Disordered" evidence="7">
    <location>
        <begin position="438"/>
        <end position="460"/>
    </location>
</feature>
<feature type="transmembrane region" description="Helical" evidence="8">
    <location>
        <begin position="26"/>
        <end position="47"/>
    </location>
</feature>
<dbReference type="CDD" id="cd17341">
    <property type="entry name" value="MFS_NRT2_like"/>
    <property type="match status" value="1"/>
</dbReference>
<name>A0ABW4WZS4_9BACT</name>
<dbReference type="InterPro" id="IPR020846">
    <property type="entry name" value="MFS_dom"/>
</dbReference>
<feature type="transmembrane region" description="Helical" evidence="8">
    <location>
        <begin position="399"/>
        <end position="419"/>
    </location>
</feature>
<evidence type="ECO:0000313" key="10">
    <source>
        <dbReference type="EMBL" id="MFD2068238.1"/>
    </source>
</evidence>
<evidence type="ECO:0000256" key="7">
    <source>
        <dbReference type="SAM" id="MobiDB-lite"/>
    </source>
</evidence>
<comment type="subcellular location">
    <subcellularLocation>
        <location evidence="1">Membrane</location>
        <topology evidence="1">Multi-pass membrane protein</topology>
    </subcellularLocation>
</comment>
<dbReference type="Pfam" id="PF07690">
    <property type="entry name" value="MFS_1"/>
    <property type="match status" value="1"/>
</dbReference>
<feature type="transmembrane region" description="Helical" evidence="8">
    <location>
        <begin position="336"/>
        <end position="359"/>
    </location>
</feature>
<proteinExistence type="inferred from homology"/>
<dbReference type="EMBL" id="JBHUHV010000052">
    <property type="protein sequence ID" value="MFD2068238.1"/>
    <property type="molecule type" value="Genomic_DNA"/>
</dbReference>
<reference evidence="11" key="1">
    <citation type="journal article" date="2019" name="Int. J. Syst. Evol. Microbiol.">
        <title>The Global Catalogue of Microorganisms (GCM) 10K type strain sequencing project: providing services to taxonomists for standard genome sequencing and annotation.</title>
        <authorList>
            <consortium name="The Broad Institute Genomics Platform"/>
            <consortium name="The Broad Institute Genome Sequencing Center for Infectious Disease"/>
            <person name="Wu L."/>
            <person name="Ma J."/>
        </authorList>
    </citation>
    <scope>NUCLEOTIDE SEQUENCE [LARGE SCALE GENOMIC DNA]</scope>
    <source>
        <strain evidence="11">JCM 16545</strain>
    </source>
</reference>
<evidence type="ECO:0000256" key="6">
    <source>
        <dbReference type="ARBA" id="ARBA00023136"/>
    </source>
</evidence>
<evidence type="ECO:0000256" key="4">
    <source>
        <dbReference type="ARBA" id="ARBA00022989"/>
    </source>
</evidence>